<dbReference type="Gene3D" id="1.10.10.2910">
    <property type="match status" value="1"/>
</dbReference>
<dbReference type="InterPro" id="IPR001387">
    <property type="entry name" value="Cro/C1-type_HTH"/>
</dbReference>
<evidence type="ECO:0000313" key="4">
    <source>
        <dbReference type="Proteomes" id="UP000468388"/>
    </source>
</evidence>
<accession>A0A6N8JHC3</accession>
<dbReference type="Pfam" id="PF01381">
    <property type="entry name" value="HTH_3"/>
    <property type="match status" value="1"/>
</dbReference>
<organism evidence="3 4">
    <name type="scientific">Chitinophaga oryziterrae</name>
    <dbReference type="NCBI Taxonomy" id="1031224"/>
    <lineage>
        <taxon>Bacteria</taxon>
        <taxon>Pseudomonadati</taxon>
        <taxon>Bacteroidota</taxon>
        <taxon>Chitinophagia</taxon>
        <taxon>Chitinophagales</taxon>
        <taxon>Chitinophagaceae</taxon>
        <taxon>Chitinophaga</taxon>
    </lineage>
</organism>
<sequence>MLYFEVRLKNARKMKGFSLQDLANAMGNAITKQALSKYETGQMKPDSHTLIALSKALGVGLEYFSRASTIELEQIDFKKKVSLSVKELERVKQEVIDFLERYFELENLSGIKSRFKNPLSSHKVTSLEEVELMARSLRKQWNLGSDPIYNIVELLEEKEIKVLQIEADPSFSGMATWIQKSYPVIVLNKHADISVVRKRFTALHELGHLLMNLEDLDDKERERACDAFAGAMLLPPDTFETELGGHRQHIFLHELILIKEHYGISLPAIMYRARSLGFVSELLVKRFMIKYNKDKLKYNEPGQFNSPEQSGRFIQLLLRAVAEEIITTSKAASLNKQKLAEFRELELI</sequence>
<dbReference type="SUPFAM" id="SSF47413">
    <property type="entry name" value="lambda repressor-like DNA-binding domains"/>
    <property type="match status" value="1"/>
</dbReference>
<evidence type="ECO:0000259" key="2">
    <source>
        <dbReference type="PROSITE" id="PS50943"/>
    </source>
</evidence>
<dbReference type="Gene3D" id="1.10.260.40">
    <property type="entry name" value="lambda repressor-like DNA-binding domains"/>
    <property type="match status" value="1"/>
</dbReference>
<comment type="caution">
    <text evidence="3">The sequence shown here is derived from an EMBL/GenBank/DDBJ whole genome shotgun (WGS) entry which is preliminary data.</text>
</comment>
<comment type="similarity">
    <text evidence="1">Belongs to the short-chain fatty acyl-CoA assimilation regulator (ScfR) family.</text>
</comment>
<reference evidence="3 4" key="1">
    <citation type="submission" date="2019-12" db="EMBL/GenBank/DDBJ databases">
        <title>The draft genomic sequence of strain Chitinophaga oryziterrae JCM 16595.</title>
        <authorList>
            <person name="Zhang X."/>
        </authorList>
    </citation>
    <scope>NUCLEOTIDE SEQUENCE [LARGE SCALE GENOMIC DNA]</scope>
    <source>
        <strain evidence="3 4">JCM 16595</strain>
    </source>
</reference>
<dbReference type="OrthoDB" id="9794834at2"/>
<name>A0A6N8JHC3_9BACT</name>
<dbReference type="SMART" id="SM00530">
    <property type="entry name" value="HTH_XRE"/>
    <property type="match status" value="1"/>
</dbReference>
<feature type="domain" description="HTH cro/C1-type" evidence="2">
    <location>
        <begin position="8"/>
        <end position="64"/>
    </location>
</feature>
<dbReference type="Pfam" id="PF06114">
    <property type="entry name" value="Peptidase_M78"/>
    <property type="match status" value="1"/>
</dbReference>
<dbReference type="Proteomes" id="UP000468388">
    <property type="component" value="Unassembled WGS sequence"/>
</dbReference>
<dbReference type="EMBL" id="WRXO01000012">
    <property type="protein sequence ID" value="MVT44653.1"/>
    <property type="molecule type" value="Genomic_DNA"/>
</dbReference>
<evidence type="ECO:0000256" key="1">
    <source>
        <dbReference type="ARBA" id="ARBA00007227"/>
    </source>
</evidence>
<protein>
    <submittedName>
        <fullName evidence="3">Helix-turn-helix domain-containing protein</fullName>
    </submittedName>
</protein>
<dbReference type="InterPro" id="IPR010982">
    <property type="entry name" value="Lambda_DNA-bd_dom_sf"/>
</dbReference>
<dbReference type="RefSeq" id="WP_157303440.1">
    <property type="nucleotide sequence ID" value="NZ_BAAAZB010000018.1"/>
</dbReference>
<dbReference type="PANTHER" id="PTHR43236">
    <property type="entry name" value="ANTITOXIN HIGA1"/>
    <property type="match status" value="1"/>
</dbReference>
<dbReference type="GO" id="GO:0003677">
    <property type="term" value="F:DNA binding"/>
    <property type="evidence" value="ECO:0007669"/>
    <property type="project" value="InterPro"/>
</dbReference>
<dbReference type="CDD" id="cd00093">
    <property type="entry name" value="HTH_XRE"/>
    <property type="match status" value="1"/>
</dbReference>
<dbReference type="InterPro" id="IPR010359">
    <property type="entry name" value="IrrE_HExxH"/>
</dbReference>
<proteinExistence type="inferred from homology"/>
<evidence type="ECO:0000313" key="3">
    <source>
        <dbReference type="EMBL" id="MVT44653.1"/>
    </source>
</evidence>
<dbReference type="PROSITE" id="PS50943">
    <property type="entry name" value="HTH_CROC1"/>
    <property type="match status" value="1"/>
</dbReference>
<gene>
    <name evidence="3" type="ORF">GO495_28935</name>
</gene>
<keyword evidence="4" id="KW-1185">Reference proteome</keyword>
<dbReference type="AlphaFoldDB" id="A0A6N8JHC3"/>
<dbReference type="InterPro" id="IPR052345">
    <property type="entry name" value="Rad_response_metalloprotease"/>
</dbReference>
<dbReference type="PANTHER" id="PTHR43236:SF1">
    <property type="entry name" value="BLL7220 PROTEIN"/>
    <property type="match status" value="1"/>
</dbReference>